<dbReference type="AlphaFoldDB" id="A0A5B0EMD1"/>
<dbReference type="OrthoDB" id="4965124at2"/>
<evidence type="ECO:0000313" key="1">
    <source>
        <dbReference type="EMBL" id="KAA0979946.1"/>
    </source>
</evidence>
<dbReference type="RefSeq" id="WP_149618482.1">
    <property type="nucleotide sequence ID" value="NZ_VOBL01000001.1"/>
</dbReference>
<gene>
    <name evidence="1" type="ORF">FQ154_01945</name>
</gene>
<evidence type="ECO:0000313" key="2">
    <source>
        <dbReference type="Proteomes" id="UP000323856"/>
    </source>
</evidence>
<dbReference type="EMBL" id="VOBL01000001">
    <property type="protein sequence ID" value="KAA0979946.1"/>
    <property type="molecule type" value="Genomic_DNA"/>
</dbReference>
<sequence length="75" mass="8411">MNSVLVVLRGGPFDGRQLTVTDWPEPVMVESLPQELPYEGRVRARYLAKEPAGTLEGPREMIWDEAKRVGGIHHA</sequence>
<accession>A0A5B0EMD1</accession>
<comment type="caution">
    <text evidence="1">The sequence shown here is derived from an EMBL/GenBank/DDBJ whole genome shotgun (WGS) entry which is preliminary data.</text>
</comment>
<proteinExistence type="predicted"/>
<reference evidence="1 2" key="1">
    <citation type="submission" date="2019-07" db="EMBL/GenBank/DDBJ databases">
        <title>Analysis of the biochemical properties, biological activity and biotechnological potential of siderophores and biosurfactants produced by Antarctic psychrotolerant bacteria.</title>
        <authorList>
            <person name="Styczynski M."/>
            <person name="Krucon T."/>
            <person name="Decewicz P."/>
            <person name="Dziewit L."/>
        </authorList>
    </citation>
    <scope>NUCLEOTIDE SEQUENCE [LARGE SCALE GENOMIC DNA]</scope>
    <source>
        <strain evidence="1 2">ANT_H27</strain>
    </source>
</reference>
<protein>
    <submittedName>
        <fullName evidence="1">Uncharacterized protein</fullName>
    </submittedName>
</protein>
<name>A0A5B0EMD1_9MICC</name>
<dbReference type="Proteomes" id="UP000323856">
    <property type="component" value="Unassembled WGS sequence"/>
</dbReference>
<organism evidence="1 2">
    <name type="scientific">Paeniglutamicibacter gangotriensis</name>
    <dbReference type="NCBI Taxonomy" id="254787"/>
    <lineage>
        <taxon>Bacteria</taxon>
        <taxon>Bacillati</taxon>
        <taxon>Actinomycetota</taxon>
        <taxon>Actinomycetes</taxon>
        <taxon>Micrococcales</taxon>
        <taxon>Micrococcaceae</taxon>
        <taxon>Paeniglutamicibacter</taxon>
    </lineage>
</organism>